<keyword evidence="1" id="KW-1133">Transmembrane helix</keyword>
<dbReference type="RefSeq" id="WP_257721647.1">
    <property type="nucleotide sequence ID" value="NZ_CP014227.1"/>
</dbReference>
<evidence type="ECO:0000313" key="2">
    <source>
        <dbReference type="EMBL" id="SNV05866.1"/>
    </source>
</evidence>
<feature type="transmembrane region" description="Helical" evidence="1">
    <location>
        <begin position="7"/>
        <end position="25"/>
    </location>
</feature>
<name>A0AAX2GY05_9FLAO</name>
<dbReference type="EMBL" id="LT906449">
    <property type="protein sequence ID" value="SNV05866.1"/>
    <property type="molecule type" value="Genomic_DNA"/>
</dbReference>
<dbReference type="AlphaFoldDB" id="A0AAX2GY05"/>
<protein>
    <submittedName>
        <fullName evidence="2">Uncharacterized protein</fullName>
    </submittedName>
</protein>
<dbReference type="Proteomes" id="UP000215539">
    <property type="component" value="Chromosome 1"/>
</dbReference>
<reference evidence="2 3" key="1">
    <citation type="submission" date="2017-06" db="EMBL/GenBank/DDBJ databases">
        <authorList>
            <consortium name="Pathogen Informatics"/>
        </authorList>
    </citation>
    <scope>NUCLEOTIDE SEQUENCE [LARGE SCALE GENOMIC DNA]</scope>
    <source>
        <strain evidence="2 3">NCTC12947</strain>
    </source>
</reference>
<gene>
    <name evidence="2" type="ORF">SAMEA44541418_00645</name>
</gene>
<keyword evidence="1" id="KW-0472">Membrane</keyword>
<organism evidence="2 3">
    <name type="scientific">Capnocytophaga haemolytica</name>
    <dbReference type="NCBI Taxonomy" id="45243"/>
    <lineage>
        <taxon>Bacteria</taxon>
        <taxon>Pseudomonadati</taxon>
        <taxon>Bacteroidota</taxon>
        <taxon>Flavobacteriia</taxon>
        <taxon>Flavobacteriales</taxon>
        <taxon>Flavobacteriaceae</taxon>
        <taxon>Capnocytophaga</taxon>
    </lineage>
</organism>
<evidence type="ECO:0000256" key="1">
    <source>
        <dbReference type="SAM" id="Phobius"/>
    </source>
</evidence>
<proteinExistence type="predicted"/>
<keyword evidence="1" id="KW-0812">Transmembrane</keyword>
<sequence>MNKTLKIFGYIFSALVSFCFLYTGASKFTGGADNEATAALLQAE</sequence>
<evidence type="ECO:0000313" key="3">
    <source>
        <dbReference type="Proteomes" id="UP000215539"/>
    </source>
</evidence>
<accession>A0AAX2GY05</accession>